<gene>
    <name evidence="1" type="ORF">H257_14392</name>
</gene>
<reference evidence="1" key="1">
    <citation type="submission" date="2013-12" db="EMBL/GenBank/DDBJ databases">
        <title>The Genome Sequence of Aphanomyces astaci APO3.</title>
        <authorList>
            <consortium name="The Broad Institute Genomics Platform"/>
            <person name="Russ C."/>
            <person name="Tyler B."/>
            <person name="van West P."/>
            <person name="Dieguez-Uribeondo J."/>
            <person name="Young S.K."/>
            <person name="Zeng Q."/>
            <person name="Gargeya S."/>
            <person name="Fitzgerald M."/>
            <person name="Abouelleil A."/>
            <person name="Alvarado L."/>
            <person name="Chapman S.B."/>
            <person name="Gainer-Dewar J."/>
            <person name="Goldberg J."/>
            <person name="Griggs A."/>
            <person name="Gujja S."/>
            <person name="Hansen M."/>
            <person name="Howarth C."/>
            <person name="Imamovic A."/>
            <person name="Ireland A."/>
            <person name="Larimer J."/>
            <person name="McCowan C."/>
            <person name="Murphy C."/>
            <person name="Pearson M."/>
            <person name="Poon T.W."/>
            <person name="Priest M."/>
            <person name="Roberts A."/>
            <person name="Saif S."/>
            <person name="Shea T."/>
            <person name="Sykes S."/>
            <person name="Wortman J."/>
            <person name="Nusbaum C."/>
            <person name="Birren B."/>
        </authorList>
    </citation>
    <scope>NUCLEOTIDE SEQUENCE [LARGE SCALE GENOMIC DNA]</scope>
    <source>
        <strain evidence="1">APO3</strain>
    </source>
</reference>
<accession>W4FRE5</accession>
<dbReference type="EMBL" id="KI913170">
    <property type="protein sequence ID" value="ETV70045.1"/>
    <property type="molecule type" value="Genomic_DNA"/>
</dbReference>
<name>W4FRE5_APHAT</name>
<dbReference type="GeneID" id="20816388"/>
<dbReference type="VEuPathDB" id="FungiDB:H257_14392"/>
<organism evidence="1">
    <name type="scientific">Aphanomyces astaci</name>
    <name type="common">Crayfish plague agent</name>
    <dbReference type="NCBI Taxonomy" id="112090"/>
    <lineage>
        <taxon>Eukaryota</taxon>
        <taxon>Sar</taxon>
        <taxon>Stramenopiles</taxon>
        <taxon>Oomycota</taxon>
        <taxon>Saprolegniomycetes</taxon>
        <taxon>Saprolegniales</taxon>
        <taxon>Verrucalvaceae</taxon>
        <taxon>Aphanomyces</taxon>
    </lineage>
</organism>
<proteinExistence type="predicted"/>
<evidence type="ECO:0000313" key="1">
    <source>
        <dbReference type="EMBL" id="ETV70045.1"/>
    </source>
</evidence>
<protein>
    <submittedName>
        <fullName evidence="1">Uncharacterized protein</fullName>
    </submittedName>
</protein>
<dbReference type="RefSeq" id="XP_009840488.1">
    <property type="nucleotide sequence ID" value="XM_009842186.1"/>
</dbReference>
<sequence length="108" mass="12424">MLFEIPNPSHEIYHTRRVVLAVPMDVQPPCFHPRPPVHRPFPFSSIIVILIMTSPGNILLPFRQLHICVVGHHLNVRQLLTGRPQEWMPRHVLHGQAPSRVDMCHGVQ</sequence>
<dbReference type="AlphaFoldDB" id="W4FRE5"/>